<evidence type="ECO:0000259" key="1">
    <source>
        <dbReference type="PROSITE" id="PS50125"/>
    </source>
</evidence>
<dbReference type="SUPFAM" id="SSF55073">
    <property type="entry name" value="Nucleotide cyclase"/>
    <property type="match status" value="1"/>
</dbReference>
<dbReference type="EMBL" id="JBBLZC010000006">
    <property type="protein sequence ID" value="MEK0083127.1"/>
    <property type="molecule type" value="Genomic_DNA"/>
</dbReference>
<dbReference type="CDD" id="cd07302">
    <property type="entry name" value="CHD"/>
    <property type="match status" value="1"/>
</dbReference>
<keyword evidence="2" id="KW-0456">Lyase</keyword>
<dbReference type="SMART" id="SM00044">
    <property type="entry name" value="CYCc"/>
    <property type="match status" value="1"/>
</dbReference>
<dbReference type="InterPro" id="IPR029787">
    <property type="entry name" value="Nucleotide_cyclase"/>
</dbReference>
<dbReference type="GO" id="GO:0016829">
    <property type="term" value="F:lyase activity"/>
    <property type="evidence" value="ECO:0007669"/>
    <property type="project" value="UniProtKB-KW"/>
</dbReference>
<dbReference type="PANTHER" id="PTHR43081">
    <property type="entry name" value="ADENYLATE CYCLASE, TERMINAL-DIFFERENTIATION SPECIFIC-RELATED"/>
    <property type="match status" value="1"/>
</dbReference>
<comment type="caution">
    <text evidence="2">The sequence shown here is derived from an EMBL/GenBank/DDBJ whole genome shotgun (WGS) entry which is preliminary data.</text>
</comment>
<dbReference type="Proteomes" id="UP001375743">
    <property type="component" value="Unassembled WGS sequence"/>
</dbReference>
<dbReference type="RefSeq" id="WP_418158971.1">
    <property type="nucleotide sequence ID" value="NZ_JBBLZC010000006.1"/>
</dbReference>
<evidence type="ECO:0000313" key="3">
    <source>
        <dbReference type="Proteomes" id="UP001375743"/>
    </source>
</evidence>
<evidence type="ECO:0000313" key="2">
    <source>
        <dbReference type="EMBL" id="MEK0083127.1"/>
    </source>
</evidence>
<proteinExistence type="predicted"/>
<name>A0ABU8XPM1_9PROT</name>
<reference evidence="2 3" key="1">
    <citation type="submission" date="2024-01" db="EMBL/GenBank/DDBJ databases">
        <title>Multi-omics insights into the function and evolution of sodium benzoate biodegradation pathways in Benzoatithermus flavus gen. nov., sp. nov. from hot spring.</title>
        <authorList>
            <person name="Hu C.-J."/>
            <person name="Li W.-J."/>
        </authorList>
    </citation>
    <scope>NUCLEOTIDE SEQUENCE [LARGE SCALE GENOMIC DNA]</scope>
    <source>
        <strain evidence="2 3">SYSU G07066</strain>
    </source>
</reference>
<sequence>MLIADLAAWLVEESERRGELSSLFEGFCTRLDAAGLGLWRTTLGLETLHPELSGIMLRWHPQAGMLEPRKTPRAGVLASESYLRSPVKVVDDTGRPFRWRAGEPMLGMPLLAELAGEGVTDYVMLPLPFLDGSRTAVMSFATRAPGGFTAEHYRTLAQAARLFSPWAERVLLRKIALGLLEAYVGPAAGRRVYDGQIERGDVETITAAILCCDLRGFTALSDRLPRREVVGLLNRWFEVTGAAIEGEGGEILKFMGDGLLAVFPIEGEPAATCGRALLAAEAALAGTAALDPELVAAGHHTLRFGVGLHRGDVELGNIGTRTRLDFTVIGPAVNMASRLESLTKELGEPVVASAAFAAAVGRRMRPLGSYRLRGIAEPVAVFGLEGPAFA</sequence>
<dbReference type="InterPro" id="IPR050697">
    <property type="entry name" value="Adenylyl/Guanylyl_Cyclase_3/4"/>
</dbReference>
<dbReference type="Gene3D" id="3.30.70.1230">
    <property type="entry name" value="Nucleotide cyclase"/>
    <property type="match status" value="1"/>
</dbReference>
<organism evidence="2 3">
    <name type="scientific">Benzoatithermus flavus</name>
    <dbReference type="NCBI Taxonomy" id="3108223"/>
    <lineage>
        <taxon>Bacteria</taxon>
        <taxon>Pseudomonadati</taxon>
        <taxon>Pseudomonadota</taxon>
        <taxon>Alphaproteobacteria</taxon>
        <taxon>Geminicoccales</taxon>
        <taxon>Geminicoccaceae</taxon>
        <taxon>Benzoatithermus</taxon>
    </lineage>
</organism>
<protein>
    <submittedName>
        <fullName evidence="2">Adenylate/guanylate cyclase domain-containing protein</fullName>
        <ecNumber evidence="2">4.6.1.-</ecNumber>
    </submittedName>
</protein>
<gene>
    <name evidence="2" type="ORF">U1T56_08185</name>
</gene>
<dbReference type="EC" id="4.6.1.-" evidence="2"/>
<dbReference type="PROSITE" id="PS50125">
    <property type="entry name" value="GUANYLATE_CYCLASE_2"/>
    <property type="match status" value="1"/>
</dbReference>
<dbReference type="PANTHER" id="PTHR43081:SF11">
    <property type="entry name" value="BLR2264 PROTEIN"/>
    <property type="match status" value="1"/>
</dbReference>
<keyword evidence="3" id="KW-1185">Reference proteome</keyword>
<accession>A0ABU8XPM1</accession>
<dbReference type="InterPro" id="IPR001054">
    <property type="entry name" value="A/G_cyclase"/>
</dbReference>
<feature type="domain" description="Guanylate cyclase" evidence="1">
    <location>
        <begin position="208"/>
        <end position="340"/>
    </location>
</feature>
<dbReference type="Pfam" id="PF00211">
    <property type="entry name" value="Guanylate_cyc"/>
    <property type="match status" value="1"/>
</dbReference>